<feature type="region of interest" description="Disordered" evidence="1">
    <location>
        <begin position="582"/>
        <end position="633"/>
    </location>
</feature>
<proteinExistence type="predicted"/>
<feature type="region of interest" description="Disordered" evidence="1">
    <location>
        <begin position="21"/>
        <end position="46"/>
    </location>
</feature>
<dbReference type="Proteomes" id="UP001287286">
    <property type="component" value="Unassembled WGS sequence"/>
</dbReference>
<dbReference type="EMBL" id="JAWRVI010000084">
    <property type="protein sequence ID" value="KAK4078424.1"/>
    <property type="molecule type" value="Genomic_DNA"/>
</dbReference>
<feature type="compositionally biased region" description="Basic residues" evidence="1">
    <location>
        <begin position="598"/>
        <end position="608"/>
    </location>
</feature>
<gene>
    <name evidence="2" type="ORF">Purlil1_11995</name>
</gene>
<sequence>MRTSLPARLFQRAAATNRDTEYGGEMEGGVSTKLSRRSSSSALKEAAGAGDGDRLIHHPLADAQVLVNPFRNFLVVAGDFTVLRLEQRASHCALTGSGHDGVRNDDAGPELLDSLRRAGEMGPRTTMMAREGDRQQAKGRSRGCGRGSLRRCWTAQGVSAPRMGISCHEPLPSHGGHQLGTLACGLVGRGRRGTWTSQPHVRQRATQPHGHGTVAGADDLGLLGQTEHLAEHRTAPRRTGTRTRTGAQRRWVRKDRTLPDPRRRVHWEQRQMARRSAQFSRRQSFDWQLRRAASRQGGAVVQSPHLRSGIYPPRAAGTRRGDEPCLACLGRRAATRTGRGPWTTYASCTNLGIHPSLAMLALDWVRFVERRTKRSSLRLHRGGGGLTAQSAAVQPSAAQPGGGPSSKSRNASTARVETYAAAAAAAATATAVAAAGCDADGVSGEFHSHVPACLFLRLIAADETRVVASIALALGAPHRATRSPAGRCPSIGYLGGSPCERSPPPPLHPTRLTSTRYPQSVAIRRRPDSSSIPTCNFERFDLSECPRLGLESEPPSSFIPAACADSWGVKSTPLQQLKPEVGASMNPAEPPPLTPLTHHLHHHHHHPFSRAGTTTTTHCRRRRRRQPCFPASRPSTTPQLFFSSLFPSLLSSSPSYPDLPPAVDRFRIPAGADTQLPLLEALSLPELPPLVLPRLALRST</sequence>
<evidence type="ECO:0000256" key="1">
    <source>
        <dbReference type="SAM" id="MobiDB-lite"/>
    </source>
</evidence>
<feature type="compositionally biased region" description="Low complexity" evidence="1">
    <location>
        <begin position="388"/>
        <end position="412"/>
    </location>
</feature>
<name>A0ABR0BI20_PURLI</name>
<reference evidence="2 3" key="1">
    <citation type="journal article" date="2024" name="Microbiol. Resour. Announc.">
        <title>Genome annotations for the ascomycete fungi Trichoderma harzianum, Trichoderma aggressivum, and Purpureocillium lilacinum.</title>
        <authorList>
            <person name="Beijen E.P.W."/>
            <person name="Ohm R.A."/>
        </authorList>
    </citation>
    <scope>NUCLEOTIDE SEQUENCE [LARGE SCALE GENOMIC DNA]</scope>
    <source>
        <strain evidence="2 3">CBS 150709</strain>
    </source>
</reference>
<evidence type="ECO:0000313" key="2">
    <source>
        <dbReference type="EMBL" id="KAK4078424.1"/>
    </source>
</evidence>
<organism evidence="2 3">
    <name type="scientific">Purpureocillium lilacinum</name>
    <name type="common">Paecilomyces lilacinus</name>
    <dbReference type="NCBI Taxonomy" id="33203"/>
    <lineage>
        <taxon>Eukaryota</taxon>
        <taxon>Fungi</taxon>
        <taxon>Dikarya</taxon>
        <taxon>Ascomycota</taxon>
        <taxon>Pezizomycotina</taxon>
        <taxon>Sordariomycetes</taxon>
        <taxon>Hypocreomycetidae</taxon>
        <taxon>Hypocreales</taxon>
        <taxon>Ophiocordycipitaceae</taxon>
        <taxon>Purpureocillium</taxon>
    </lineage>
</organism>
<protein>
    <submittedName>
        <fullName evidence="2">Uncharacterized protein</fullName>
    </submittedName>
</protein>
<feature type="region of interest" description="Disordered" evidence="1">
    <location>
        <begin position="298"/>
        <end position="317"/>
    </location>
</feature>
<comment type="caution">
    <text evidence="2">The sequence shown here is derived from an EMBL/GenBank/DDBJ whole genome shotgun (WGS) entry which is preliminary data.</text>
</comment>
<keyword evidence="3" id="KW-1185">Reference proteome</keyword>
<feature type="region of interest" description="Disordered" evidence="1">
    <location>
        <begin position="378"/>
        <end position="412"/>
    </location>
</feature>
<feature type="region of interest" description="Disordered" evidence="1">
    <location>
        <begin position="230"/>
        <end position="249"/>
    </location>
</feature>
<accession>A0ABR0BI20</accession>
<evidence type="ECO:0000313" key="3">
    <source>
        <dbReference type="Proteomes" id="UP001287286"/>
    </source>
</evidence>